<accession>A0AA37W1W1</accession>
<gene>
    <name evidence="11" type="primary">hemD</name>
    <name evidence="11" type="ORF">GCM10007895_27870</name>
</gene>
<dbReference type="GO" id="GO:0006782">
    <property type="term" value="P:protoporphyrinogen IX biosynthetic process"/>
    <property type="evidence" value="ECO:0007669"/>
    <property type="project" value="UniProtKB-UniRule"/>
</dbReference>
<dbReference type="AlphaFoldDB" id="A0AA37W1W1"/>
<evidence type="ECO:0000256" key="5">
    <source>
        <dbReference type="ARBA" id="ARBA00023244"/>
    </source>
</evidence>
<reference evidence="11" key="1">
    <citation type="journal article" date="2014" name="Int. J. Syst. Evol. Microbiol.">
        <title>Complete genome sequence of Corynebacterium casei LMG S-19264T (=DSM 44701T), isolated from a smear-ripened cheese.</title>
        <authorList>
            <consortium name="US DOE Joint Genome Institute (JGI-PGF)"/>
            <person name="Walter F."/>
            <person name="Albersmeier A."/>
            <person name="Kalinowski J."/>
            <person name="Ruckert C."/>
        </authorList>
    </citation>
    <scope>NUCLEOTIDE SEQUENCE</scope>
    <source>
        <strain evidence="11">NBRC 101628</strain>
    </source>
</reference>
<dbReference type="SUPFAM" id="SSF69618">
    <property type="entry name" value="HemD-like"/>
    <property type="match status" value="1"/>
</dbReference>
<protein>
    <recommendedName>
        <fullName evidence="7 9">Uroporphyrinogen-III synthase</fullName>
        <ecNumber evidence="3 9">4.2.1.75</ecNumber>
    </recommendedName>
</protein>
<comment type="pathway">
    <text evidence="1 9">Porphyrin-containing compound metabolism; protoporphyrin-IX biosynthesis; coproporphyrinogen-III from 5-aminolevulinate: step 3/4.</text>
</comment>
<evidence type="ECO:0000256" key="7">
    <source>
        <dbReference type="ARBA" id="ARBA00040167"/>
    </source>
</evidence>
<evidence type="ECO:0000256" key="9">
    <source>
        <dbReference type="RuleBase" id="RU366031"/>
    </source>
</evidence>
<comment type="catalytic activity">
    <reaction evidence="8 9">
        <text>hydroxymethylbilane = uroporphyrinogen III + H2O</text>
        <dbReference type="Rhea" id="RHEA:18965"/>
        <dbReference type="ChEBI" id="CHEBI:15377"/>
        <dbReference type="ChEBI" id="CHEBI:57308"/>
        <dbReference type="ChEBI" id="CHEBI:57845"/>
        <dbReference type="EC" id="4.2.1.75"/>
    </reaction>
</comment>
<keyword evidence="11" id="KW-0489">Methyltransferase</keyword>
<comment type="similarity">
    <text evidence="2 9">Belongs to the uroporphyrinogen-III synthase family.</text>
</comment>
<dbReference type="PANTHER" id="PTHR38042">
    <property type="entry name" value="UROPORPHYRINOGEN-III SYNTHASE, CHLOROPLASTIC"/>
    <property type="match status" value="1"/>
</dbReference>
<dbReference type="Pfam" id="PF02602">
    <property type="entry name" value="HEM4"/>
    <property type="match status" value="1"/>
</dbReference>
<dbReference type="GO" id="GO:0006780">
    <property type="term" value="P:uroporphyrinogen III biosynthetic process"/>
    <property type="evidence" value="ECO:0007669"/>
    <property type="project" value="UniProtKB-UniRule"/>
</dbReference>
<dbReference type="InterPro" id="IPR036108">
    <property type="entry name" value="4pyrrol_syn_uPrphyn_synt_sf"/>
</dbReference>
<dbReference type="GO" id="GO:0008168">
    <property type="term" value="F:methyltransferase activity"/>
    <property type="evidence" value="ECO:0007669"/>
    <property type="project" value="UniProtKB-KW"/>
</dbReference>
<dbReference type="EMBL" id="BSNC01000006">
    <property type="protein sequence ID" value="GLP97480.1"/>
    <property type="molecule type" value="Genomic_DNA"/>
</dbReference>
<name>A0AA37W1W1_9GAMM</name>
<evidence type="ECO:0000256" key="8">
    <source>
        <dbReference type="ARBA" id="ARBA00048617"/>
    </source>
</evidence>
<keyword evidence="5 9" id="KW-0627">Porphyrin biosynthesis</keyword>
<dbReference type="GO" id="GO:0032259">
    <property type="term" value="P:methylation"/>
    <property type="evidence" value="ECO:0007669"/>
    <property type="project" value="UniProtKB-KW"/>
</dbReference>
<keyword evidence="12" id="KW-1185">Reference proteome</keyword>
<evidence type="ECO:0000256" key="3">
    <source>
        <dbReference type="ARBA" id="ARBA00013109"/>
    </source>
</evidence>
<feature type="domain" description="Tetrapyrrole biosynthesis uroporphyrinogen III synthase" evidence="10">
    <location>
        <begin position="18"/>
        <end position="239"/>
    </location>
</feature>
<organism evidence="11 12">
    <name type="scientific">Paraferrimonas sedimenticola</name>
    <dbReference type="NCBI Taxonomy" id="375674"/>
    <lineage>
        <taxon>Bacteria</taxon>
        <taxon>Pseudomonadati</taxon>
        <taxon>Pseudomonadota</taxon>
        <taxon>Gammaproteobacteria</taxon>
        <taxon>Alteromonadales</taxon>
        <taxon>Ferrimonadaceae</taxon>
        <taxon>Paraferrimonas</taxon>
    </lineage>
</organism>
<keyword evidence="11" id="KW-0808">Transferase</keyword>
<sequence length="262" mass="28893">MTPTSLLLTRPKGRNQSLQMRLSELGLRTCVAPMISIQTTPLAQQWSATELHQWADIIIFISTNAVEFAEDLPQQIANSQLQCIAVGQATQAALKQRGVVALCAPAELQQTEGLLQLPQLQAVENKRIAIVRGVGGREDLAESLSALGAEVRYWQVYQRGLPDYDIEQTIADWRACAIDTIVITSGEGLTNLNQLAGERHWPWLANKTFIVPSERVLTLAKELGITNLHNAQGANDQAVIDALSQLKGNMDERQQTQGHQRQ</sequence>
<evidence type="ECO:0000256" key="4">
    <source>
        <dbReference type="ARBA" id="ARBA00023239"/>
    </source>
</evidence>
<dbReference type="InterPro" id="IPR003754">
    <property type="entry name" value="4pyrrol_synth_uPrphyn_synth"/>
</dbReference>
<evidence type="ECO:0000313" key="11">
    <source>
        <dbReference type="EMBL" id="GLP97480.1"/>
    </source>
</evidence>
<comment type="caution">
    <text evidence="11">The sequence shown here is derived from an EMBL/GenBank/DDBJ whole genome shotgun (WGS) entry which is preliminary data.</text>
</comment>
<dbReference type="InterPro" id="IPR039793">
    <property type="entry name" value="UROS/Hem4"/>
</dbReference>
<evidence type="ECO:0000256" key="6">
    <source>
        <dbReference type="ARBA" id="ARBA00037589"/>
    </source>
</evidence>
<comment type="function">
    <text evidence="6 9">Catalyzes cyclization of the linear tetrapyrrole, hydroxymethylbilane, to the macrocyclic uroporphyrinogen III.</text>
</comment>
<dbReference type="Gene3D" id="3.40.50.10090">
    <property type="match status" value="2"/>
</dbReference>
<evidence type="ECO:0000256" key="1">
    <source>
        <dbReference type="ARBA" id="ARBA00004772"/>
    </source>
</evidence>
<dbReference type="GO" id="GO:0004852">
    <property type="term" value="F:uroporphyrinogen-III synthase activity"/>
    <property type="evidence" value="ECO:0007669"/>
    <property type="project" value="UniProtKB-UniRule"/>
</dbReference>
<reference evidence="11" key="2">
    <citation type="submission" date="2023-01" db="EMBL/GenBank/DDBJ databases">
        <title>Draft genome sequence of Paraferrimonas sedimenticola strain NBRC 101628.</title>
        <authorList>
            <person name="Sun Q."/>
            <person name="Mori K."/>
        </authorList>
    </citation>
    <scope>NUCLEOTIDE SEQUENCE</scope>
    <source>
        <strain evidence="11">NBRC 101628</strain>
    </source>
</reference>
<dbReference type="RefSeq" id="WP_095504680.1">
    <property type="nucleotide sequence ID" value="NZ_BSNC01000006.1"/>
</dbReference>
<dbReference type="EC" id="4.2.1.75" evidence="3 9"/>
<proteinExistence type="inferred from homology"/>
<evidence type="ECO:0000259" key="10">
    <source>
        <dbReference type="Pfam" id="PF02602"/>
    </source>
</evidence>
<evidence type="ECO:0000256" key="2">
    <source>
        <dbReference type="ARBA" id="ARBA00008133"/>
    </source>
</evidence>
<evidence type="ECO:0000313" key="12">
    <source>
        <dbReference type="Proteomes" id="UP001161422"/>
    </source>
</evidence>
<dbReference type="CDD" id="cd06578">
    <property type="entry name" value="HemD"/>
    <property type="match status" value="1"/>
</dbReference>
<keyword evidence="4 9" id="KW-0456">Lyase</keyword>
<dbReference type="PANTHER" id="PTHR38042:SF1">
    <property type="entry name" value="UROPORPHYRINOGEN-III SYNTHASE, CHLOROPLASTIC"/>
    <property type="match status" value="1"/>
</dbReference>
<dbReference type="Proteomes" id="UP001161422">
    <property type="component" value="Unassembled WGS sequence"/>
</dbReference>